<dbReference type="SUPFAM" id="SSF56645">
    <property type="entry name" value="Acyl-CoA dehydrogenase NM domain-like"/>
    <property type="match status" value="1"/>
</dbReference>
<organism evidence="4 5">
    <name type="scientific">Novosphingobium tardum</name>
    <dbReference type="NCBI Taxonomy" id="1538021"/>
    <lineage>
        <taxon>Bacteria</taxon>
        <taxon>Pseudomonadati</taxon>
        <taxon>Pseudomonadota</taxon>
        <taxon>Alphaproteobacteria</taxon>
        <taxon>Sphingomonadales</taxon>
        <taxon>Sphingomonadaceae</taxon>
        <taxon>Novosphingobium</taxon>
    </lineage>
</organism>
<dbReference type="Gene3D" id="1.10.540.10">
    <property type="entry name" value="Acyl-CoA dehydrogenase/oxidase, N-terminal domain"/>
    <property type="match status" value="1"/>
</dbReference>
<accession>A0ABV8RRB8</accession>
<dbReference type="RefSeq" id="WP_379539395.1">
    <property type="nucleotide sequence ID" value="NZ_JBHSDR010000006.1"/>
</dbReference>
<feature type="domain" description="Acyl-CoA dehydrogenase/oxidase N-terminal" evidence="3">
    <location>
        <begin position="12"/>
        <end position="124"/>
    </location>
</feature>
<keyword evidence="5" id="KW-1185">Reference proteome</keyword>
<dbReference type="Gene3D" id="2.40.110.10">
    <property type="entry name" value="Butyryl-CoA Dehydrogenase, subunit A, domain 2"/>
    <property type="match status" value="1"/>
</dbReference>
<dbReference type="InterPro" id="IPR037069">
    <property type="entry name" value="AcylCoA_DH/ox_N_sf"/>
</dbReference>
<evidence type="ECO:0000313" key="5">
    <source>
        <dbReference type="Proteomes" id="UP001595828"/>
    </source>
</evidence>
<dbReference type="InterPro" id="IPR006091">
    <property type="entry name" value="Acyl-CoA_Oxase/DH_mid-dom"/>
</dbReference>
<dbReference type="EMBL" id="JBHSDR010000006">
    <property type="protein sequence ID" value="MFC4295938.1"/>
    <property type="molecule type" value="Genomic_DNA"/>
</dbReference>
<dbReference type="Pfam" id="PF02770">
    <property type="entry name" value="Acyl-CoA_dh_M"/>
    <property type="match status" value="1"/>
</dbReference>
<name>A0ABV8RRB8_9SPHN</name>
<keyword evidence="1" id="KW-0560">Oxidoreductase</keyword>
<dbReference type="PANTHER" id="PTHR43292:SF4">
    <property type="entry name" value="ACYL-COA DEHYDROGENASE FADE34"/>
    <property type="match status" value="1"/>
</dbReference>
<sequence>MLASLELSSVPKEDEAIRPLVRAFLDESLVQMPHDIRARSWMGHDPDFSRNLAARGWVGMTLPIEYGGQGRSYFARFVVAEELLAASVPVGAHWVAERQSGPLILHYGTEDQRQFYLPRICRGEAFFCIGMSEPDTGSDLASVKTSAERTDGGWLLNGAKIWTTYAHVAHYMIALVRTSGSGADRQQGLSQLIVDLSLPGVTVTPIVDLAGDSHFCEVHFDNVELAADALIGVEGQGWQQCMAELSLERSGPERLYSSILVLDEWLAHLREQGAPDDRTMALVGSLVGRLAVLRALSLALTAQLVRGERPEAAAALYKDFGTAFEQDLPALIADAIASQPDIMPPDELMRTLAYATTMSPTYSLRGGTREILRGMIARGLGLR</sequence>
<dbReference type="InterPro" id="IPR046373">
    <property type="entry name" value="Acyl-CoA_Oxase/DH_mid-dom_sf"/>
</dbReference>
<dbReference type="InterPro" id="IPR052161">
    <property type="entry name" value="Mycobact_Acyl-CoA_DH"/>
</dbReference>
<dbReference type="InterPro" id="IPR009100">
    <property type="entry name" value="AcylCoA_DH/oxidase_NM_dom_sf"/>
</dbReference>
<feature type="domain" description="Acyl-CoA oxidase/dehydrogenase middle" evidence="2">
    <location>
        <begin position="128"/>
        <end position="223"/>
    </location>
</feature>
<reference evidence="5" key="1">
    <citation type="journal article" date="2019" name="Int. J. Syst. Evol. Microbiol.">
        <title>The Global Catalogue of Microorganisms (GCM) 10K type strain sequencing project: providing services to taxonomists for standard genome sequencing and annotation.</title>
        <authorList>
            <consortium name="The Broad Institute Genomics Platform"/>
            <consortium name="The Broad Institute Genome Sequencing Center for Infectious Disease"/>
            <person name="Wu L."/>
            <person name="Ma J."/>
        </authorList>
    </citation>
    <scope>NUCLEOTIDE SEQUENCE [LARGE SCALE GENOMIC DNA]</scope>
    <source>
        <strain evidence="5">CGMCC 1.12989</strain>
    </source>
</reference>
<dbReference type="InterPro" id="IPR013786">
    <property type="entry name" value="AcylCoA_DH/ox_N"/>
</dbReference>
<evidence type="ECO:0000259" key="3">
    <source>
        <dbReference type="Pfam" id="PF02771"/>
    </source>
</evidence>
<dbReference type="Proteomes" id="UP001595828">
    <property type="component" value="Unassembled WGS sequence"/>
</dbReference>
<proteinExistence type="predicted"/>
<evidence type="ECO:0000259" key="2">
    <source>
        <dbReference type="Pfam" id="PF02770"/>
    </source>
</evidence>
<protein>
    <submittedName>
        <fullName evidence="4">Acyl-CoA dehydrogenase family protein</fullName>
    </submittedName>
</protein>
<comment type="caution">
    <text evidence="4">The sequence shown here is derived from an EMBL/GenBank/DDBJ whole genome shotgun (WGS) entry which is preliminary data.</text>
</comment>
<dbReference type="Pfam" id="PF02771">
    <property type="entry name" value="Acyl-CoA_dh_N"/>
    <property type="match status" value="1"/>
</dbReference>
<gene>
    <name evidence="4" type="ORF">ACFO0A_12810</name>
</gene>
<dbReference type="Gene3D" id="1.20.140.10">
    <property type="entry name" value="Butyryl-CoA Dehydrogenase, subunit A, domain 3"/>
    <property type="match status" value="1"/>
</dbReference>
<evidence type="ECO:0000256" key="1">
    <source>
        <dbReference type="ARBA" id="ARBA00023002"/>
    </source>
</evidence>
<evidence type="ECO:0000313" key="4">
    <source>
        <dbReference type="EMBL" id="MFC4295938.1"/>
    </source>
</evidence>
<dbReference type="PANTHER" id="PTHR43292">
    <property type="entry name" value="ACYL-COA DEHYDROGENASE"/>
    <property type="match status" value="1"/>
</dbReference>